<reference evidence="2 3" key="1">
    <citation type="submission" date="2016-06" db="EMBL/GenBank/DDBJ databases">
        <authorList>
            <person name="Kjaerup R.B."/>
            <person name="Dalgaard T.S."/>
            <person name="Juul-Madsen H.R."/>
        </authorList>
    </citation>
    <scope>NUCLEOTIDE SEQUENCE [LARGE SCALE GENOMIC DNA]</scope>
</reference>
<dbReference type="EMBL" id="LT853692">
    <property type="protein sequence ID" value="SMQ44898.1"/>
    <property type="molecule type" value="Genomic_DNA"/>
</dbReference>
<protein>
    <submittedName>
        <fullName evidence="2">Uncharacterized protein</fullName>
    </submittedName>
</protein>
<accession>A0A1X7RBT3</accession>
<organism evidence="2 3">
    <name type="scientific">Zymoseptoria tritici (strain ST99CH_3D7)</name>
    <dbReference type="NCBI Taxonomy" id="1276538"/>
    <lineage>
        <taxon>Eukaryota</taxon>
        <taxon>Fungi</taxon>
        <taxon>Dikarya</taxon>
        <taxon>Ascomycota</taxon>
        <taxon>Pezizomycotina</taxon>
        <taxon>Dothideomycetes</taxon>
        <taxon>Dothideomycetidae</taxon>
        <taxon>Mycosphaerellales</taxon>
        <taxon>Mycosphaerellaceae</taxon>
        <taxon>Zymoseptoria</taxon>
    </lineage>
</organism>
<feature type="compositionally biased region" description="Acidic residues" evidence="1">
    <location>
        <begin position="56"/>
        <end position="66"/>
    </location>
</feature>
<evidence type="ECO:0000313" key="2">
    <source>
        <dbReference type="EMBL" id="SMQ44898.1"/>
    </source>
</evidence>
<evidence type="ECO:0000313" key="3">
    <source>
        <dbReference type="Proteomes" id="UP000215127"/>
    </source>
</evidence>
<evidence type="ECO:0000256" key="1">
    <source>
        <dbReference type="SAM" id="MobiDB-lite"/>
    </source>
</evidence>
<keyword evidence="3" id="KW-1185">Reference proteome</keyword>
<name>A0A1X7RBT3_ZYMT9</name>
<sequence length="176" mass="19447">MSNKRSHDKINNDDNADAQGSGLAEDSPQLQSIHANKNEPGTTKRTRGWGYQKPVEDDEEAAEEDKVESNPTVTPVKGKKQARAGLIGDGIATLEPGGQTSSRRFWTVWDPLGPMSKQEHEKVVALMARDRERQQRTDEEAAGVLGLTKDEIWEARILANLYERPDGEADKAEGPE</sequence>
<dbReference type="Proteomes" id="UP000215127">
    <property type="component" value="Chromosome 1"/>
</dbReference>
<proteinExistence type="predicted"/>
<dbReference type="AlphaFoldDB" id="A0A1X7RBT3"/>
<feature type="region of interest" description="Disordered" evidence="1">
    <location>
        <begin position="1"/>
        <end position="81"/>
    </location>
</feature>
<gene>
    <name evidence="2" type="ORF">ZT3D7_G42</name>
</gene>
<feature type="compositionally biased region" description="Polar residues" evidence="1">
    <location>
        <begin position="28"/>
        <end position="43"/>
    </location>
</feature>